<keyword evidence="5" id="KW-1185">Reference proteome</keyword>
<dbReference type="PROSITE" id="PS51186">
    <property type="entry name" value="GNAT"/>
    <property type="match status" value="1"/>
</dbReference>
<gene>
    <name evidence="4" type="ORF">P73_4093</name>
</gene>
<organism evidence="4 5">
    <name type="scientific">Celeribacter indicus</name>
    <dbReference type="NCBI Taxonomy" id="1208324"/>
    <lineage>
        <taxon>Bacteria</taxon>
        <taxon>Pseudomonadati</taxon>
        <taxon>Pseudomonadota</taxon>
        <taxon>Alphaproteobacteria</taxon>
        <taxon>Rhodobacterales</taxon>
        <taxon>Roseobacteraceae</taxon>
        <taxon>Celeribacter</taxon>
    </lineage>
</organism>
<dbReference type="GO" id="GO:0016747">
    <property type="term" value="F:acyltransferase activity, transferring groups other than amino-acyl groups"/>
    <property type="evidence" value="ECO:0007669"/>
    <property type="project" value="InterPro"/>
</dbReference>
<dbReference type="InterPro" id="IPR016181">
    <property type="entry name" value="Acyl_CoA_acyltransferase"/>
</dbReference>
<dbReference type="InterPro" id="IPR050832">
    <property type="entry name" value="Bact_Acetyltransf"/>
</dbReference>
<keyword evidence="2" id="KW-0012">Acyltransferase</keyword>
<dbReference type="PANTHER" id="PTHR43877">
    <property type="entry name" value="AMINOALKYLPHOSPHONATE N-ACETYLTRANSFERASE-RELATED-RELATED"/>
    <property type="match status" value="1"/>
</dbReference>
<keyword evidence="1 4" id="KW-0808">Transferase</keyword>
<accession>A0A0B5DZC9</accession>
<dbReference type="KEGG" id="cid:P73_4093"/>
<dbReference type="HOGENOM" id="CLU_013985_11_1_5"/>
<feature type="domain" description="N-acetyltransferase" evidence="3">
    <location>
        <begin position="6"/>
        <end position="156"/>
    </location>
</feature>
<evidence type="ECO:0000256" key="1">
    <source>
        <dbReference type="ARBA" id="ARBA00022679"/>
    </source>
</evidence>
<dbReference type="OrthoDB" id="9803233at2"/>
<proteinExistence type="predicted"/>
<dbReference type="Proteomes" id="UP000031521">
    <property type="component" value="Chromosome"/>
</dbReference>
<dbReference type="STRING" id="1208324.P73_4093"/>
<dbReference type="SUPFAM" id="SSF55729">
    <property type="entry name" value="Acyl-CoA N-acyltransferases (Nat)"/>
    <property type="match status" value="1"/>
</dbReference>
<name>A0A0B5DZC9_9RHOB</name>
<reference evidence="4 5" key="1">
    <citation type="journal article" date="2014" name="Int. J. Syst. Evol. Microbiol.">
        <title>Celeribacter indicus sp. nov., a polycyclic aromatic hydrocarbon-degrading bacterium from deep-sea sediment and reclassification of Huaishuia halophila as Celeribacter halophilus comb. nov.</title>
        <authorList>
            <person name="Lai Q."/>
            <person name="Cao J."/>
            <person name="Yuan J."/>
            <person name="Li F."/>
            <person name="Shao Z."/>
        </authorList>
    </citation>
    <scope>NUCLEOTIDE SEQUENCE [LARGE SCALE GENOMIC DNA]</scope>
    <source>
        <strain evidence="4">P73</strain>
    </source>
</reference>
<dbReference type="RefSeq" id="WP_052453474.1">
    <property type="nucleotide sequence ID" value="NZ_CP004393.1"/>
</dbReference>
<evidence type="ECO:0000313" key="4">
    <source>
        <dbReference type="EMBL" id="AJE48808.1"/>
    </source>
</evidence>
<dbReference type="InterPro" id="IPR000182">
    <property type="entry name" value="GNAT_dom"/>
</dbReference>
<evidence type="ECO:0000259" key="3">
    <source>
        <dbReference type="PROSITE" id="PS51186"/>
    </source>
</evidence>
<evidence type="ECO:0000256" key="2">
    <source>
        <dbReference type="ARBA" id="ARBA00023315"/>
    </source>
</evidence>
<protein>
    <submittedName>
        <fullName evidence="4">Acetyltransferase</fullName>
    </submittedName>
</protein>
<dbReference type="EMBL" id="CP004393">
    <property type="protein sequence ID" value="AJE48808.1"/>
    <property type="molecule type" value="Genomic_DNA"/>
</dbReference>
<dbReference type="Pfam" id="PF00583">
    <property type="entry name" value="Acetyltransf_1"/>
    <property type="match status" value="1"/>
</dbReference>
<dbReference type="Gene3D" id="3.40.630.30">
    <property type="match status" value="1"/>
</dbReference>
<dbReference type="AlphaFoldDB" id="A0A0B5DZC9"/>
<evidence type="ECO:0000313" key="5">
    <source>
        <dbReference type="Proteomes" id="UP000031521"/>
    </source>
</evidence>
<dbReference type="CDD" id="cd04301">
    <property type="entry name" value="NAT_SF"/>
    <property type="match status" value="1"/>
</dbReference>
<sequence>MTDQIIQSSPLDPRARPLVEDLIREYDSRYGTLFSEGGAREELFRYPPEAFAAPHGAFLLLIRDAETIGGGAFMRFDEDTAELKRIWTRSDLRRQGLARRIVEALEDSAAELGYTRLYLTTGFRQPEAQALYLRLGYRPLYDPEVPPELYGTLPFEKHIGALAGQPGRAPLRQPAETPEAAIRAVAARKAASTSTAGAVAQPAGRIA</sequence>
<dbReference type="PANTHER" id="PTHR43877:SF2">
    <property type="entry name" value="AMINOALKYLPHOSPHONATE N-ACETYLTRANSFERASE-RELATED"/>
    <property type="match status" value="1"/>
</dbReference>